<reference evidence="3" key="2">
    <citation type="submission" date="2025-08" db="UniProtKB">
        <authorList>
            <consortium name="RefSeq"/>
        </authorList>
    </citation>
    <scope>IDENTIFICATION</scope>
    <source>
        <tissue evidence="3">Leaf</tissue>
    </source>
</reference>
<dbReference type="PANTHER" id="PTHR31293">
    <property type="entry name" value="RNI-LIKE SUPERFAMILY PROTEIN"/>
    <property type="match status" value="1"/>
</dbReference>
<dbReference type="InterPro" id="IPR055411">
    <property type="entry name" value="LRR_FXL15/At3g58940/PEG3-like"/>
</dbReference>
<dbReference type="RefSeq" id="XP_010512225.1">
    <property type="nucleotide sequence ID" value="XM_010513923.2"/>
</dbReference>
<dbReference type="PANTHER" id="PTHR31293:SF22">
    <property type="entry name" value="BNAC06G06520D PROTEIN"/>
    <property type="match status" value="1"/>
</dbReference>
<dbReference type="SUPFAM" id="SSF52058">
    <property type="entry name" value="L domain-like"/>
    <property type="match status" value="1"/>
</dbReference>
<reference evidence="2" key="1">
    <citation type="journal article" date="2014" name="Nat. Commun.">
        <title>The emerging biofuel crop Camelina sativa retains a highly undifferentiated hexaploid genome structure.</title>
        <authorList>
            <person name="Kagale S."/>
            <person name="Koh C."/>
            <person name="Nixon J."/>
            <person name="Bollina V."/>
            <person name="Clarke W.E."/>
            <person name="Tuteja R."/>
            <person name="Spillane C."/>
            <person name="Robinson S.J."/>
            <person name="Links M.G."/>
            <person name="Clarke C."/>
            <person name="Higgins E.E."/>
            <person name="Huebert T."/>
            <person name="Sharpe A.G."/>
            <person name="Parkin I.A."/>
        </authorList>
    </citation>
    <scope>NUCLEOTIDE SEQUENCE [LARGE SCALE GENOMIC DNA]</scope>
    <source>
        <strain evidence="2">cv. DH55</strain>
    </source>
</reference>
<dbReference type="InterPro" id="IPR001810">
    <property type="entry name" value="F-box_dom"/>
</dbReference>
<dbReference type="Pfam" id="PF00646">
    <property type="entry name" value="F-box"/>
    <property type="match status" value="1"/>
</dbReference>
<dbReference type="Gene3D" id="3.80.10.10">
    <property type="entry name" value="Ribonuclease Inhibitor"/>
    <property type="match status" value="1"/>
</dbReference>
<sequence>MSEKSRESDAGDTEEPWNLADYEIGRPLVKGKFGRDYLARKAKLNTGSNDAISWLPHEVLGDILSRVPTKLAASTSVLSRKWRDVFALRDSLDFDDSASLKRNKEGKLERDVILRECFRNFVDRTLALQLQCASLITRFSLRYHVRDDSEMDHVVRWVCNVLERGVVDLHVSLAPHDEIFLPPALYTSKTLVKLSLGTKISLGKLPPDLSLPALKTLFIDAIFFEYEDLCYVLLPGCPVLEELFVRHNDFYAQPYCISSRTIHKLTVQYDSNFDIGSLTISFDAPSLVFLDYSDYALSGYPQVNLKSLVEARLDLRYHSKEIKRPNIWGLFTGISHIKTLHLSANSADVISRCVKHGLILPVFNNLVSLTFGSKNKRGWRLLPQLLKQCPMLETLTIQGLDGHISDVTMPASQVKVLLGRHTAKDLEHLKSFLWEALLKS</sequence>
<accession>A0ABM0Z982</accession>
<keyword evidence="2" id="KW-1185">Reference proteome</keyword>
<organism evidence="2 3">
    <name type="scientific">Camelina sativa</name>
    <name type="common">False flax</name>
    <name type="synonym">Myagrum sativum</name>
    <dbReference type="NCBI Taxonomy" id="90675"/>
    <lineage>
        <taxon>Eukaryota</taxon>
        <taxon>Viridiplantae</taxon>
        <taxon>Streptophyta</taxon>
        <taxon>Embryophyta</taxon>
        <taxon>Tracheophyta</taxon>
        <taxon>Spermatophyta</taxon>
        <taxon>Magnoliopsida</taxon>
        <taxon>eudicotyledons</taxon>
        <taxon>Gunneridae</taxon>
        <taxon>Pentapetalae</taxon>
        <taxon>rosids</taxon>
        <taxon>malvids</taxon>
        <taxon>Brassicales</taxon>
        <taxon>Brassicaceae</taxon>
        <taxon>Camelineae</taxon>
        <taxon>Camelina</taxon>
    </lineage>
</organism>
<evidence type="ECO:0000313" key="3">
    <source>
        <dbReference type="RefSeq" id="XP_010512225.1"/>
    </source>
</evidence>
<proteinExistence type="predicted"/>
<dbReference type="Pfam" id="PF24758">
    <property type="entry name" value="LRR_At5g56370"/>
    <property type="match status" value="1"/>
</dbReference>
<dbReference type="InterPro" id="IPR036047">
    <property type="entry name" value="F-box-like_dom_sf"/>
</dbReference>
<dbReference type="GeneID" id="104788208"/>
<evidence type="ECO:0000313" key="2">
    <source>
        <dbReference type="Proteomes" id="UP000694864"/>
    </source>
</evidence>
<name>A0ABM0Z982_CAMSA</name>
<evidence type="ECO:0000259" key="1">
    <source>
        <dbReference type="SMART" id="SM00256"/>
    </source>
</evidence>
<dbReference type="SMART" id="SM00256">
    <property type="entry name" value="FBOX"/>
    <property type="match status" value="1"/>
</dbReference>
<dbReference type="InterPro" id="IPR032675">
    <property type="entry name" value="LRR_dom_sf"/>
</dbReference>
<gene>
    <name evidence="3" type="primary">LOC104788208</name>
</gene>
<feature type="domain" description="F-box" evidence="1">
    <location>
        <begin position="55"/>
        <end position="95"/>
    </location>
</feature>
<protein>
    <submittedName>
        <fullName evidence="3">F-box/LRR-repeat protein At1g06630-like</fullName>
    </submittedName>
</protein>
<dbReference type="Proteomes" id="UP000694864">
    <property type="component" value="Chromosome 5"/>
</dbReference>
<dbReference type="SUPFAM" id="SSF81383">
    <property type="entry name" value="F-box domain"/>
    <property type="match status" value="1"/>
</dbReference>
<dbReference type="InterPro" id="IPR055294">
    <property type="entry name" value="FBL60-like"/>
</dbReference>